<sequence>VFIRTIIFTVIGNTFYKWLATTKIGKKLDAMVARLLNKVTQKEEGVKNGENKND</sequence>
<dbReference type="AlphaFoldDB" id="A0A383DU82"/>
<feature type="non-terminal residue" evidence="1">
    <location>
        <position position="1"/>
    </location>
</feature>
<evidence type="ECO:0000313" key="1">
    <source>
        <dbReference type="EMBL" id="SVE47813.1"/>
    </source>
</evidence>
<proteinExistence type="predicted"/>
<dbReference type="EMBL" id="UINC01220064">
    <property type="protein sequence ID" value="SVE47813.1"/>
    <property type="molecule type" value="Genomic_DNA"/>
</dbReference>
<gene>
    <name evidence="1" type="ORF">METZ01_LOCUS500667</name>
</gene>
<reference evidence="1" key="1">
    <citation type="submission" date="2018-05" db="EMBL/GenBank/DDBJ databases">
        <authorList>
            <person name="Lanie J.A."/>
            <person name="Ng W.-L."/>
            <person name="Kazmierczak K.M."/>
            <person name="Andrzejewski T.M."/>
            <person name="Davidsen T.M."/>
            <person name="Wayne K.J."/>
            <person name="Tettelin H."/>
            <person name="Glass J.I."/>
            <person name="Rusch D."/>
            <person name="Podicherti R."/>
            <person name="Tsui H.-C.T."/>
            <person name="Winkler M.E."/>
        </authorList>
    </citation>
    <scope>NUCLEOTIDE SEQUENCE</scope>
</reference>
<name>A0A383DU82_9ZZZZ</name>
<organism evidence="1">
    <name type="scientific">marine metagenome</name>
    <dbReference type="NCBI Taxonomy" id="408172"/>
    <lineage>
        <taxon>unclassified sequences</taxon>
        <taxon>metagenomes</taxon>
        <taxon>ecological metagenomes</taxon>
    </lineage>
</organism>
<protein>
    <submittedName>
        <fullName evidence="1">Uncharacterized protein</fullName>
    </submittedName>
</protein>
<accession>A0A383DU82</accession>